<feature type="region of interest" description="Disordered" evidence="5">
    <location>
        <begin position="316"/>
        <end position="385"/>
    </location>
</feature>
<feature type="compositionally biased region" description="Basic and acidic residues" evidence="5">
    <location>
        <begin position="701"/>
        <end position="718"/>
    </location>
</feature>
<feature type="non-terminal residue" evidence="7">
    <location>
        <position position="732"/>
    </location>
</feature>
<dbReference type="GO" id="GO:0008017">
    <property type="term" value="F:microtubule binding"/>
    <property type="evidence" value="ECO:0007669"/>
    <property type="project" value="InterPro"/>
</dbReference>
<feature type="compositionally biased region" description="Polar residues" evidence="5">
    <location>
        <begin position="493"/>
        <end position="505"/>
    </location>
</feature>
<keyword evidence="3" id="KW-0206">Cytoskeleton</keyword>
<dbReference type="EMBL" id="KI911154">
    <property type="protein sequence ID" value="ETS00032.1"/>
    <property type="molecule type" value="Genomic_DNA"/>
</dbReference>
<name>A0A024S754_HYPJR</name>
<gene>
    <name evidence="7" type="ORF">M419DRAFT_62966</name>
</gene>
<dbReference type="Pfam" id="PF02187">
    <property type="entry name" value="GAS2"/>
    <property type="match status" value="1"/>
</dbReference>
<comment type="subcellular location">
    <subcellularLocation>
        <location evidence="1">Cytoplasm</location>
        <location evidence="1">Cytoskeleton</location>
    </subcellularLocation>
</comment>
<feature type="non-terminal residue" evidence="7">
    <location>
        <position position="1"/>
    </location>
</feature>
<evidence type="ECO:0000256" key="1">
    <source>
        <dbReference type="ARBA" id="ARBA00004245"/>
    </source>
</evidence>
<sequence>QRPADDFFAHLEPSKVVEALTPPDGVLRGCLAEASALERDFAMRTAVASQKIWQWLNELNQWNWPKQAGSGGFLEPSNTQRKLFAQALTPEEEAGRKHYMGSLLAEEVEKYEARINQINRDMDELDLEEIKGHVMSDHILPLSRPGTPINMDPSRSMLSALSGYHKMEDISVLITAIVVQTLPNLARLSRLLQLWHMRITVLRHVNPFLQSIQEVEALLGENWEAISQSHWEMERPSRKAIVLPPRILTSKDFDARRQSLALKVAEPGRTLDYMLDCLEGAPDTLPDEWLTRMEDVEQGYGEWVSACERKMAEAKLAKTKPKTLHLRKNSSLSPSPTRAHAESKLSPPFDAPEVSASPAMAKSRLREASHPDGDSPPSSPPEVARRARGAAMGLLDSPMVAATPEDDESFLQSTYEDSFLDDFEDSYAPDIPGPPSRRESAGEQQLRLQISQIIESIPAKIRLNNGTSGINLNPPDLQLPRLRSKPSREPMKRSTSGMSTRTATPSFTLSPVKQRTRSKGQYPIRVYHLSRSDNEAPIKLFIRCVGENGERVMVRVGGGWADLSEYLKEYASHHGRRSNGKDKVKVEVRDIPRASNPPTNASPPSRPPSAADDRSSASPLGARKPRTSSLNNSLRPKTPVTQGQAAAGTPPSEGSAISRPNSRLSWVEDESSFLGLAGPKGKKIEMSEESKAWVESVKEKVRMASGPDRKSNEKKFGEIGKAGGTKRVFRRG</sequence>
<proteinExistence type="predicted"/>
<keyword evidence="4" id="KW-0175">Coiled coil</keyword>
<dbReference type="PROSITE" id="PS51460">
    <property type="entry name" value="GAR"/>
    <property type="match status" value="1"/>
</dbReference>
<reference evidence="8" key="1">
    <citation type="journal article" date="2013" name="Ind. Biotechnol.">
        <title>Comparative genomics analysis of Trichoderma reesei strains.</title>
        <authorList>
            <person name="Koike H."/>
            <person name="Aerts A."/>
            <person name="LaButti K."/>
            <person name="Grigoriev I.V."/>
            <person name="Baker S.E."/>
        </authorList>
    </citation>
    <scope>NUCLEOTIDE SEQUENCE [LARGE SCALE GENOMIC DNA]</scope>
    <source>
        <strain evidence="8">ATCC 56765 / BCRC 32924 / NRRL 11460 / Rut C-30</strain>
    </source>
</reference>
<dbReference type="HOGENOM" id="CLU_004583_0_0_1"/>
<dbReference type="SUPFAM" id="SSF143575">
    <property type="entry name" value="GAS2 domain-like"/>
    <property type="match status" value="1"/>
</dbReference>
<dbReference type="GO" id="GO:0005856">
    <property type="term" value="C:cytoskeleton"/>
    <property type="evidence" value="ECO:0007669"/>
    <property type="project" value="UniProtKB-SubCell"/>
</dbReference>
<feature type="domain" description="GAR" evidence="6">
    <location>
        <begin position="496"/>
        <end position="574"/>
    </location>
</feature>
<accession>A0A024S754</accession>
<feature type="compositionally biased region" description="Basic and acidic residues" evidence="5">
    <location>
        <begin position="364"/>
        <end position="373"/>
    </location>
</feature>
<dbReference type="InterPro" id="IPR003108">
    <property type="entry name" value="GAR_dom"/>
</dbReference>
<evidence type="ECO:0000256" key="3">
    <source>
        <dbReference type="ARBA" id="ARBA00023212"/>
    </source>
</evidence>
<feature type="coiled-coil region" evidence="4">
    <location>
        <begin position="101"/>
        <end position="128"/>
    </location>
</feature>
<dbReference type="Gene3D" id="3.30.920.20">
    <property type="entry name" value="Gas2-like domain"/>
    <property type="match status" value="1"/>
</dbReference>
<keyword evidence="2" id="KW-0963">Cytoplasm</keyword>
<feature type="compositionally biased region" description="Polar residues" evidence="5">
    <location>
        <begin position="627"/>
        <end position="644"/>
    </location>
</feature>
<feature type="region of interest" description="Disordered" evidence="5">
    <location>
        <begin position="467"/>
        <end position="505"/>
    </location>
</feature>
<evidence type="ECO:0000256" key="4">
    <source>
        <dbReference type="SAM" id="Coils"/>
    </source>
</evidence>
<dbReference type="KEGG" id="trr:M419DRAFT_62966"/>
<feature type="region of interest" description="Disordered" evidence="5">
    <location>
        <begin position="590"/>
        <end position="664"/>
    </location>
</feature>
<dbReference type="Proteomes" id="UP000024376">
    <property type="component" value="Unassembled WGS sequence"/>
</dbReference>
<feature type="compositionally biased region" description="Basic residues" evidence="5">
    <location>
        <begin position="317"/>
        <end position="328"/>
    </location>
</feature>
<evidence type="ECO:0000256" key="2">
    <source>
        <dbReference type="ARBA" id="ARBA00022490"/>
    </source>
</evidence>
<evidence type="ECO:0000313" key="8">
    <source>
        <dbReference type="Proteomes" id="UP000024376"/>
    </source>
</evidence>
<dbReference type="AlphaFoldDB" id="A0A024S754"/>
<dbReference type="InterPro" id="IPR036534">
    <property type="entry name" value="GAR_dom_sf"/>
</dbReference>
<evidence type="ECO:0000256" key="5">
    <source>
        <dbReference type="SAM" id="MobiDB-lite"/>
    </source>
</evidence>
<dbReference type="OrthoDB" id="5409589at2759"/>
<protein>
    <recommendedName>
        <fullName evidence="6">GAR domain-containing protein</fullName>
    </recommendedName>
</protein>
<organism evidence="7 8">
    <name type="scientific">Hypocrea jecorina (strain ATCC 56765 / BCRC 32924 / NRRL 11460 / Rut C-30)</name>
    <name type="common">Trichoderma reesei</name>
    <dbReference type="NCBI Taxonomy" id="1344414"/>
    <lineage>
        <taxon>Eukaryota</taxon>
        <taxon>Fungi</taxon>
        <taxon>Dikarya</taxon>
        <taxon>Ascomycota</taxon>
        <taxon>Pezizomycotina</taxon>
        <taxon>Sordariomycetes</taxon>
        <taxon>Hypocreomycetidae</taxon>
        <taxon>Hypocreales</taxon>
        <taxon>Hypocreaceae</taxon>
        <taxon>Trichoderma</taxon>
    </lineage>
</organism>
<feature type="region of interest" description="Disordered" evidence="5">
    <location>
        <begin position="701"/>
        <end position="732"/>
    </location>
</feature>
<evidence type="ECO:0000259" key="6">
    <source>
        <dbReference type="PROSITE" id="PS51460"/>
    </source>
</evidence>
<feature type="region of interest" description="Disordered" evidence="5">
    <location>
        <begin position="423"/>
        <end position="443"/>
    </location>
</feature>
<evidence type="ECO:0000313" key="7">
    <source>
        <dbReference type="EMBL" id="ETS00032.1"/>
    </source>
</evidence>